<evidence type="ECO:0000313" key="5">
    <source>
        <dbReference type="Proteomes" id="UP000198287"/>
    </source>
</evidence>
<comment type="similarity">
    <text evidence="1 3">Belongs to the short-chain dehydrogenases/reductases (SDR) family.</text>
</comment>
<dbReference type="SUPFAM" id="SSF51735">
    <property type="entry name" value="NAD(P)-binding Rossmann-fold domains"/>
    <property type="match status" value="1"/>
</dbReference>
<keyword evidence="5" id="KW-1185">Reference proteome</keyword>
<protein>
    <submittedName>
        <fullName evidence="4">L-xylulose reductase</fullName>
    </submittedName>
</protein>
<dbReference type="Gene3D" id="3.40.50.720">
    <property type="entry name" value="NAD(P)-binding Rossmann-like Domain"/>
    <property type="match status" value="1"/>
</dbReference>
<name>A0A226F5N0_FOLCA</name>
<dbReference type="GO" id="GO:0004090">
    <property type="term" value="F:carbonyl reductase (NADPH) activity"/>
    <property type="evidence" value="ECO:0007669"/>
    <property type="project" value="TreeGrafter"/>
</dbReference>
<keyword evidence="2" id="KW-0521">NADP</keyword>
<dbReference type="EMBL" id="LNIX01000001">
    <property type="protein sequence ID" value="OXA65103.1"/>
    <property type="molecule type" value="Genomic_DNA"/>
</dbReference>
<evidence type="ECO:0000313" key="4">
    <source>
        <dbReference type="EMBL" id="OXA65103.1"/>
    </source>
</evidence>
<evidence type="ECO:0000256" key="1">
    <source>
        <dbReference type="ARBA" id="ARBA00006484"/>
    </source>
</evidence>
<proteinExistence type="inferred from homology"/>
<dbReference type="OMA" id="EYYRIDV"/>
<comment type="caution">
    <text evidence="4">The sequence shown here is derived from an EMBL/GenBank/DDBJ whole genome shotgun (WGS) entry which is preliminary data.</text>
</comment>
<dbReference type="AlphaFoldDB" id="A0A226F5N0"/>
<dbReference type="PRINTS" id="PR00080">
    <property type="entry name" value="SDRFAMILY"/>
</dbReference>
<dbReference type="InterPro" id="IPR051737">
    <property type="entry name" value="L-xylulose/Carbonyl_redctase"/>
</dbReference>
<dbReference type="Proteomes" id="UP000198287">
    <property type="component" value="Unassembled WGS sequence"/>
</dbReference>
<dbReference type="STRING" id="158441.A0A226F5N0"/>
<dbReference type="PANTHER" id="PTHR44252">
    <property type="entry name" value="D-ERYTHRULOSE REDUCTASE"/>
    <property type="match status" value="1"/>
</dbReference>
<reference evidence="4 5" key="1">
    <citation type="submission" date="2015-12" db="EMBL/GenBank/DDBJ databases">
        <title>The genome of Folsomia candida.</title>
        <authorList>
            <person name="Faddeeva A."/>
            <person name="Derks M.F."/>
            <person name="Anvar Y."/>
            <person name="Smit S."/>
            <person name="Van Straalen N."/>
            <person name="Roelofs D."/>
        </authorList>
    </citation>
    <scope>NUCLEOTIDE SEQUENCE [LARGE SCALE GENOMIC DNA]</scope>
    <source>
        <strain evidence="4 5">VU population</strain>
        <tissue evidence="4">Whole body</tissue>
    </source>
</reference>
<dbReference type="GO" id="GO:0050038">
    <property type="term" value="F:L-xylulose reductase (NADPH) activity"/>
    <property type="evidence" value="ECO:0007669"/>
    <property type="project" value="TreeGrafter"/>
</dbReference>
<accession>A0A226F5N0</accession>
<dbReference type="InterPro" id="IPR036291">
    <property type="entry name" value="NAD(P)-bd_dom_sf"/>
</dbReference>
<dbReference type="PANTHER" id="PTHR44252:SF3">
    <property type="entry name" value="D-ERYTHRULOSE REDUCTASE-RELATED"/>
    <property type="match status" value="1"/>
</dbReference>
<organism evidence="4 5">
    <name type="scientific">Folsomia candida</name>
    <name type="common">Springtail</name>
    <dbReference type="NCBI Taxonomy" id="158441"/>
    <lineage>
        <taxon>Eukaryota</taxon>
        <taxon>Metazoa</taxon>
        <taxon>Ecdysozoa</taxon>
        <taxon>Arthropoda</taxon>
        <taxon>Hexapoda</taxon>
        <taxon>Collembola</taxon>
        <taxon>Entomobryomorpha</taxon>
        <taxon>Isotomoidea</taxon>
        <taxon>Isotomidae</taxon>
        <taxon>Proisotominae</taxon>
        <taxon>Folsomia</taxon>
    </lineage>
</organism>
<dbReference type="GO" id="GO:0005997">
    <property type="term" value="P:xylulose metabolic process"/>
    <property type="evidence" value="ECO:0007669"/>
    <property type="project" value="TreeGrafter"/>
</dbReference>
<dbReference type="OrthoDB" id="1888931at2759"/>
<dbReference type="Pfam" id="PF00106">
    <property type="entry name" value="adh_short"/>
    <property type="match status" value="1"/>
</dbReference>
<sequence>MYVVIIRRNTMSFSFEGKRILVTGAGRGLGRAIVESFVKSGGSVFALDIKQELLDDVTKSFPTVVTAVIDLSKWDEVKEIVQKLGPMDHLVNNAGVFIYEPILEATESAVDKVLSVNFKAVLNMCQIFAKNVIQNEIKGATIVNVSSLAGQRPYPVGTQHSGTIYSCSKAAVDMLTKNLAVEFAQYDIRVNGIAPGPMITGLMDNLPPDVRQGLKTSAIKARQLVPGVAELDDVAFIALYLSSPVAKFITGSINVVDGGVGTA</sequence>
<dbReference type="FunFam" id="3.40.50.720:FF:000084">
    <property type="entry name" value="Short-chain dehydrogenase reductase"/>
    <property type="match status" value="1"/>
</dbReference>
<dbReference type="GO" id="GO:0006006">
    <property type="term" value="P:glucose metabolic process"/>
    <property type="evidence" value="ECO:0007669"/>
    <property type="project" value="TreeGrafter"/>
</dbReference>
<evidence type="ECO:0000256" key="3">
    <source>
        <dbReference type="RuleBase" id="RU000363"/>
    </source>
</evidence>
<evidence type="ECO:0000256" key="2">
    <source>
        <dbReference type="ARBA" id="ARBA00022857"/>
    </source>
</evidence>
<dbReference type="InterPro" id="IPR002347">
    <property type="entry name" value="SDR_fam"/>
</dbReference>
<dbReference type="PRINTS" id="PR00081">
    <property type="entry name" value="GDHRDH"/>
</dbReference>
<gene>
    <name evidence="4" type="ORF">Fcan01_01304</name>
</gene>